<dbReference type="Pfam" id="PF18953">
    <property type="entry name" value="SAP_new25"/>
    <property type="match status" value="1"/>
</dbReference>
<protein>
    <recommendedName>
        <fullName evidence="3">SAP domain-containing protein</fullName>
    </recommendedName>
</protein>
<reference evidence="1 2" key="1">
    <citation type="submission" date="2011-08" db="EMBL/GenBank/DDBJ databases">
        <title>The Genome Sequence of Selenomonas noxia F0398.</title>
        <authorList>
            <consortium name="The Broad Institute Genome Sequencing Platform"/>
            <person name="Earl A."/>
            <person name="Ward D."/>
            <person name="Feldgarden M."/>
            <person name="Gevers D."/>
            <person name="Izard J."/>
            <person name="Ganesan A."/>
            <person name="Blanton J.M."/>
            <person name="Baranova O.V."/>
            <person name="Tanner A.C."/>
            <person name="Dewhirst F.E."/>
            <person name="Young S.K."/>
            <person name="Zeng Q."/>
            <person name="Gargeya S."/>
            <person name="Fitzgerald M."/>
            <person name="Haas B."/>
            <person name="Abouelleil A."/>
            <person name="Alvarado L."/>
            <person name="Arachchi H.M."/>
            <person name="Berlin A."/>
            <person name="Brown A."/>
            <person name="Chapman S.B."/>
            <person name="Chen Z."/>
            <person name="Dunbar C."/>
            <person name="Freedman E."/>
            <person name="Gearin G."/>
            <person name="Gellesch M."/>
            <person name="Goldberg J."/>
            <person name="Griggs A."/>
            <person name="Gujja S."/>
            <person name="Heiman D."/>
            <person name="Howarth C."/>
            <person name="Larson L."/>
            <person name="Lui A."/>
            <person name="MacDonald P.J.P."/>
            <person name="Montmayeur A."/>
            <person name="Murphy C."/>
            <person name="Neiman D."/>
            <person name="Pearson M."/>
            <person name="Priest M."/>
            <person name="Roberts A."/>
            <person name="Saif S."/>
            <person name="Shea T."/>
            <person name="Shenoy N."/>
            <person name="Sisk P."/>
            <person name="Stolte C."/>
            <person name="Sykes S."/>
            <person name="Wortman J."/>
            <person name="Nusbaum C."/>
            <person name="Birren B."/>
        </authorList>
    </citation>
    <scope>NUCLEOTIDE SEQUENCE [LARGE SCALE GENOMIC DNA]</scope>
    <source>
        <strain evidence="1 2">F0398</strain>
    </source>
</reference>
<accession>A0ABP2MQJ4</accession>
<dbReference type="Proteomes" id="UP000003175">
    <property type="component" value="Unassembled WGS sequence"/>
</dbReference>
<evidence type="ECO:0008006" key="3">
    <source>
        <dbReference type="Google" id="ProtNLM"/>
    </source>
</evidence>
<proteinExistence type="predicted"/>
<name>A0ABP2MQJ4_9FIRM</name>
<evidence type="ECO:0000313" key="2">
    <source>
        <dbReference type="Proteomes" id="UP000003175"/>
    </source>
</evidence>
<gene>
    <name evidence="1" type="ORF">HMPREF9432_01076</name>
</gene>
<organism evidence="1 2">
    <name type="scientific">Selenomonas noxia F0398</name>
    <dbReference type="NCBI Taxonomy" id="702437"/>
    <lineage>
        <taxon>Bacteria</taxon>
        <taxon>Bacillati</taxon>
        <taxon>Bacillota</taxon>
        <taxon>Negativicutes</taxon>
        <taxon>Selenomonadales</taxon>
        <taxon>Selenomonadaceae</taxon>
        <taxon>Selenomonas</taxon>
    </lineage>
</organism>
<evidence type="ECO:0000313" key="1">
    <source>
        <dbReference type="EMBL" id="EHG25046.1"/>
    </source>
</evidence>
<comment type="caution">
    <text evidence="1">The sequence shown here is derived from an EMBL/GenBank/DDBJ whole genome shotgun (WGS) entry which is preliminary data.</text>
</comment>
<keyword evidence="2" id="KW-1185">Reference proteome</keyword>
<sequence length="208" mass="23824">MTERPAFEELSSYKEFQKYYWYRAELVEICKSIGVDHTGVKTELNHNIAEYFKGNRIKKVSRSVSSVSSDTITLDTPLLGCKFSFNAKFRVYFSSLTGIVPFKFTANMATAWRRVKAVQDTAFTIRDLLKVYEGDYAYATYDASACEWNQFLKDFCADEGNDRFKPKLQAAAALWNIIRASDQPKIYSPALVQENMEILEKFASSKSI</sequence>
<dbReference type="EMBL" id="ADGH01000008">
    <property type="protein sequence ID" value="EHG25046.1"/>
    <property type="molecule type" value="Genomic_DNA"/>
</dbReference>